<evidence type="ECO:0000313" key="1">
    <source>
        <dbReference type="EMBL" id="MCG6658230.1"/>
    </source>
</evidence>
<protein>
    <submittedName>
        <fullName evidence="1">DUF192 domain-containing protein</fullName>
    </submittedName>
</protein>
<dbReference type="EMBL" id="JABFUC010000007">
    <property type="protein sequence ID" value="MCG6658230.1"/>
    <property type="molecule type" value="Genomic_DNA"/>
</dbReference>
<dbReference type="Gene3D" id="2.60.120.1140">
    <property type="entry name" value="Protein of unknown function DUF192"/>
    <property type="match status" value="1"/>
</dbReference>
<accession>A0ABS9PAS3</accession>
<comment type="caution">
    <text evidence="1">The sequence shown here is derived from an EMBL/GenBank/DDBJ whole genome shotgun (WGS) entry which is preliminary data.</text>
</comment>
<dbReference type="Pfam" id="PF02643">
    <property type="entry name" value="DUF192"/>
    <property type="match status" value="1"/>
</dbReference>
<dbReference type="Proteomes" id="UP000814385">
    <property type="component" value="Unassembled WGS sequence"/>
</dbReference>
<dbReference type="PANTHER" id="PTHR37953:SF1">
    <property type="entry name" value="UPF0127 PROTEIN MJ1496"/>
    <property type="match status" value="1"/>
</dbReference>
<proteinExistence type="predicted"/>
<dbReference type="InterPro" id="IPR038695">
    <property type="entry name" value="Saro_0823-like_sf"/>
</dbReference>
<organism evidence="1 2">
    <name type="scientific">Billgrantia campisalis</name>
    <dbReference type="NCBI Taxonomy" id="74661"/>
    <lineage>
        <taxon>Bacteria</taxon>
        <taxon>Pseudomonadati</taxon>
        <taxon>Pseudomonadota</taxon>
        <taxon>Gammaproteobacteria</taxon>
        <taxon>Oceanospirillales</taxon>
        <taxon>Halomonadaceae</taxon>
        <taxon>Billgrantia</taxon>
    </lineage>
</organism>
<name>A0ABS9PAS3_9GAMM</name>
<evidence type="ECO:0000313" key="2">
    <source>
        <dbReference type="Proteomes" id="UP000814385"/>
    </source>
</evidence>
<sequence>MTPPPWRLPGSPVQRLGLLLLALLAVMLLGGRWPAGAAAPASFEKAPLAIDTGQQTHHLEVELARSPAQRQFGLMERDRLGERAGMLFLYDRPQPPRSGFWMYRTRIPLDIAFIDAGGRIAAIHTMQPCGSDDPGDCPVTLAGVTYVAALEVNAGFFATNGIGLGDCVTWPGRPPGCRPAD</sequence>
<keyword evidence="2" id="KW-1185">Reference proteome</keyword>
<dbReference type="RefSeq" id="WP_238977377.1">
    <property type="nucleotide sequence ID" value="NZ_JABFUC010000007.1"/>
</dbReference>
<dbReference type="InterPro" id="IPR003795">
    <property type="entry name" value="DUF192"/>
</dbReference>
<gene>
    <name evidence="1" type="ORF">HOP52_10730</name>
</gene>
<dbReference type="PANTHER" id="PTHR37953">
    <property type="entry name" value="UPF0127 PROTEIN MJ1496"/>
    <property type="match status" value="1"/>
</dbReference>
<reference evidence="1 2" key="1">
    <citation type="submission" date="2020-05" db="EMBL/GenBank/DDBJ databases">
        <title>Comparative genomic analysis of denitrifying bacteria from Halomonas genus.</title>
        <authorList>
            <person name="Wang L."/>
            <person name="Shao Z."/>
        </authorList>
    </citation>
    <scope>NUCLEOTIDE SEQUENCE [LARGE SCALE GENOMIC DNA]</scope>
    <source>
        <strain evidence="1 2">A4</strain>
    </source>
</reference>